<sequence length="225" mass="24843">MRWVFNILDERIIFRPLCNDGDRVKKGKKIISLKGSVRNILTGERTALNFLGRISGVATLTSRFVEKIKGSKTQIFDTRKTTPGLRILEKYAVRLGGGQNHRTGLWDQILIKDNHLAMSTIKSAVKKAKNSHYKNIEVEVEDLSEFKEALDAGADIIMLDNMKIEDIRKAVKLAGSRVLVEVSGGVGLDNVAKIARTGVDRVSIGSLTHSAPSIDFSLEISTNVI</sequence>
<evidence type="ECO:0000256" key="2">
    <source>
        <dbReference type="ARBA" id="ARBA00009400"/>
    </source>
</evidence>
<evidence type="ECO:0000256" key="6">
    <source>
        <dbReference type="ARBA" id="ARBA00022679"/>
    </source>
</evidence>
<dbReference type="PANTHER" id="PTHR32179">
    <property type="entry name" value="NICOTINATE-NUCLEOTIDE PYROPHOSPHORYLASE [CARBOXYLATING]"/>
    <property type="match status" value="1"/>
</dbReference>
<comment type="caution">
    <text evidence="9">The sequence shown here is derived from an EMBL/GenBank/DDBJ whole genome shotgun (WGS) entry which is preliminary data.</text>
</comment>
<evidence type="ECO:0000256" key="5">
    <source>
        <dbReference type="ARBA" id="ARBA00022676"/>
    </source>
</evidence>
<protein>
    <recommendedName>
        <fullName evidence="3">nicotinate-nucleotide diphosphorylase (carboxylating)</fullName>
        <ecNumber evidence="3">2.4.2.19</ecNumber>
    </recommendedName>
</protein>
<keyword evidence="5" id="KW-0328">Glycosyltransferase</keyword>
<dbReference type="PANTHER" id="PTHR32179:SF3">
    <property type="entry name" value="NICOTINATE-NUCLEOTIDE PYROPHOSPHORYLASE [CARBOXYLATING]"/>
    <property type="match status" value="1"/>
</dbReference>
<dbReference type="EC" id="2.4.2.19" evidence="3"/>
<dbReference type="SUPFAM" id="SSF54675">
    <property type="entry name" value="Nicotinate/Quinolinate PRTase N-terminal domain-like"/>
    <property type="match status" value="1"/>
</dbReference>
<dbReference type="InterPro" id="IPR036068">
    <property type="entry name" value="Nicotinate_pribotase-like_C"/>
</dbReference>
<keyword evidence="6" id="KW-0808">Transferase</keyword>
<feature type="domain" description="Quinolinate phosphoribosyl transferase C-terminal" evidence="7">
    <location>
        <begin position="57"/>
        <end position="219"/>
    </location>
</feature>
<dbReference type="FunFam" id="3.20.20.70:FF:000030">
    <property type="entry name" value="Nicotinate-nucleotide pyrophosphorylase, carboxylating"/>
    <property type="match status" value="1"/>
</dbReference>
<gene>
    <name evidence="9" type="ORF">S01H1_27215</name>
</gene>
<evidence type="ECO:0000256" key="4">
    <source>
        <dbReference type="ARBA" id="ARBA00022642"/>
    </source>
</evidence>
<feature type="domain" description="Quinolinate phosphoribosyl transferase N-terminal" evidence="8">
    <location>
        <begin position="4"/>
        <end position="55"/>
    </location>
</feature>
<dbReference type="GO" id="GO:0034213">
    <property type="term" value="P:quinolinate catabolic process"/>
    <property type="evidence" value="ECO:0007669"/>
    <property type="project" value="TreeGrafter"/>
</dbReference>
<dbReference type="SUPFAM" id="SSF51690">
    <property type="entry name" value="Nicotinate/Quinolinate PRTase C-terminal domain-like"/>
    <property type="match status" value="1"/>
</dbReference>
<dbReference type="CDD" id="cd01572">
    <property type="entry name" value="QPRTase"/>
    <property type="match status" value="1"/>
</dbReference>
<dbReference type="GO" id="GO:0004514">
    <property type="term" value="F:nicotinate-nucleotide diphosphorylase (carboxylating) activity"/>
    <property type="evidence" value="ECO:0007669"/>
    <property type="project" value="UniProtKB-EC"/>
</dbReference>
<evidence type="ECO:0000256" key="1">
    <source>
        <dbReference type="ARBA" id="ARBA00004893"/>
    </source>
</evidence>
<dbReference type="InterPro" id="IPR002638">
    <property type="entry name" value="Quinolinate_PRibosylTrfase_C"/>
</dbReference>
<dbReference type="Gene3D" id="3.90.1170.20">
    <property type="entry name" value="Quinolinate phosphoribosyl transferase, N-terminal domain"/>
    <property type="match status" value="1"/>
</dbReference>
<dbReference type="InterPro" id="IPR027277">
    <property type="entry name" value="NadC/ModD"/>
</dbReference>
<accession>X0TLQ0</accession>
<comment type="similarity">
    <text evidence="2">Belongs to the NadC/ModD family.</text>
</comment>
<evidence type="ECO:0000256" key="3">
    <source>
        <dbReference type="ARBA" id="ARBA00011944"/>
    </source>
</evidence>
<proteinExistence type="inferred from homology"/>
<dbReference type="Pfam" id="PF02749">
    <property type="entry name" value="QRPTase_N"/>
    <property type="match status" value="1"/>
</dbReference>
<evidence type="ECO:0000313" key="9">
    <source>
        <dbReference type="EMBL" id="GAF88206.1"/>
    </source>
</evidence>
<dbReference type="EMBL" id="BARS01016553">
    <property type="protein sequence ID" value="GAF88206.1"/>
    <property type="molecule type" value="Genomic_DNA"/>
</dbReference>
<dbReference type="InterPro" id="IPR004393">
    <property type="entry name" value="NadC"/>
</dbReference>
<evidence type="ECO:0000259" key="7">
    <source>
        <dbReference type="Pfam" id="PF01729"/>
    </source>
</evidence>
<evidence type="ECO:0000259" key="8">
    <source>
        <dbReference type="Pfam" id="PF02749"/>
    </source>
</evidence>
<dbReference type="InterPro" id="IPR013785">
    <property type="entry name" value="Aldolase_TIM"/>
</dbReference>
<organism evidence="9">
    <name type="scientific">marine sediment metagenome</name>
    <dbReference type="NCBI Taxonomy" id="412755"/>
    <lineage>
        <taxon>unclassified sequences</taxon>
        <taxon>metagenomes</taxon>
        <taxon>ecological metagenomes</taxon>
    </lineage>
</organism>
<comment type="pathway">
    <text evidence="1">Cofactor biosynthesis; NAD(+) biosynthesis; nicotinate D-ribonucleotide from quinolinate: step 1/1.</text>
</comment>
<dbReference type="UniPathway" id="UPA00253">
    <property type="reaction ID" value="UER00331"/>
</dbReference>
<reference evidence="9" key="1">
    <citation type="journal article" date="2014" name="Front. Microbiol.">
        <title>High frequency of phylogenetically diverse reductive dehalogenase-homologous genes in deep subseafloor sedimentary metagenomes.</title>
        <authorList>
            <person name="Kawai M."/>
            <person name="Futagami T."/>
            <person name="Toyoda A."/>
            <person name="Takaki Y."/>
            <person name="Nishi S."/>
            <person name="Hori S."/>
            <person name="Arai W."/>
            <person name="Tsubouchi T."/>
            <person name="Morono Y."/>
            <person name="Uchiyama I."/>
            <person name="Ito T."/>
            <person name="Fujiyama A."/>
            <person name="Inagaki F."/>
            <person name="Takami H."/>
        </authorList>
    </citation>
    <scope>NUCLEOTIDE SEQUENCE</scope>
    <source>
        <strain evidence="9">Expedition CK06-06</strain>
    </source>
</reference>
<name>X0TLQ0_9ZZZZ</name>
<dbReference type="NCBIfam" id="TIGR00078">
    <property type="entry name" value="nadC"/>
    <property type="match status" value="1"/>
</dbReference>
<dbReference type="InterPro" id="IPR037128">
    <property type="entry name" value="Quinolinate_PRibosylTase_N_sf"/>
</dbReference>
<dbReference type="Pfam" id="PF01729">
    <property type="entry name" value="QRPTase_C"/>
    <property type="match status" value="1"/>
</dbReference>
<dbReference type="AlphaFoldDB" id="X0TLQ0"/>
<dbReference type="InterPro" id="IPR022412">
    <property type="entry name" value="Quinolinate_PRibosylTrfase_N"/>
</dbReference>
<dbReference type="Gene3D" id="3.20.20.70">
    <property type="entry name" value="Aldolase class I"/>
    <property type="match status" value="1"/>
</dbReference>
<dbReference type="GO" id="GO:0005737">
    <property type="term" value="C:cytoplasm"/>
    <property type="evidence" value="ECO:0007669"/>
    <property type="project" value="TreeGrafter"/>
</dbReference>
<keyword evidence="4" id="KW-0662">Pyridine nucleotide biosynthesis</keyword>
<dbReference type="GO" id="GO:0009435">
    <property type="term" value="P:NAD+ biosynthetic process"/>
    <property type="evidence" value="ECO:0007669"/>
    <property type="project" value="UniProtKB-UniPathway"/>
</dbReference>